<dbReference type="Proteomes" id="UP000265520">
    <property type="component" value="Unassembled WGS sequence"/>
</dbReference>
<dbReference type="InterPro" id="IPR036875">
    <property type="entry name" value="Znf_CCHC_sf"/>
</dbReference>
<feature type="non-terminal residue" evidence="1">
    <location>
        <position position="215"/>
    </location>
</feature>
<accession>A0A392Q7A4</accession>
<dbReference type="GO" id="GO:0008233">
    <property type="term" value="F:peptidase activity"/>
    <property type="evidence" value="ECO:0007669"/>
    <property type="project" value="UniProtKB-KW"/>
</dbReference>
<proteinExistence type="predicted"/>
<protein>
    <submittedName>
        <fullName evidence="1">Gag-protease polyprotein</fullName>
    </submittedName>
</protein>
<keyword evidence="1" id="KW-0378">Hydrolase</keyword>
<name>A0A392Q7A4_9FABA</name>
<comment type="caution">
    <text evidence="1">The sequence shown here is derived from an EMBL/GenBank/DDBJ whole genome shotgun (WGS) entry which is preliminary data.</text>
</comment>
<sequence>KLVRKILRSLPKQFDIKVTAIEKAQDISSMKLDELVGSLQTFEFGIKNREEKKSKSIAFVSNAGDEETQGDEETDESISDAIVLLGRQFNKVLRRMDKSPRSNVKNIQFDISKQANNQKKTRNYEKGSQPNGVQCHECEGYGHIRTECATYLKKQKKSLVVSWSYEDDSEEEVDGETAKHVSALTGICMADEESNDEEVSYDELAASYKELCIRS</sequence>
<dbReference type="EMBL" id="LXQA010113402">
    <property type="protein sequence ID" value="MCI19135.1"/>
    <property type="molecule type" value="Genomic_DNA"/>
</dbReference>
<dbReference type="GO" id="GO:0006508">
    <property type="term" value="P:proteolysis"/>
    <property type="evidence" value="ECO:0007669"/>
    <property type="project" value="UniProtKB-KW"/>
</dbReference>
<organism evidence="1 2">
    <name type="scientific">Trifolium medium</name>
    <dbReference type="NCBI Taxonomy" id="97028"/>
    <lineage>
        <taxon>Eukaryota</taxon>
        <taxon>Viridiplantae</taxon>
        <taxon>Streptophyta</taxon>
        <taxon>Embryophyta</taxon>
        <taxon>Tracheophyta</taxon>
        <taxon>Spermatophyta</taxon>
        <taxon>Magnoliopsida</taxon>
        <taxon>eudicotyledons</taxon>
        <taxon>Gunneridae</taxon>
        <taxon>Pentapetalae</taxon>
        <taxon>rosids</taxon>
        <taxon>fabids</taxon>
        <taxon>Fabales</taxon>
        <taxon>Fabaceae</taxon>
        <taxon>Papilionoideae</taxon>
        <taxon>50 kb inversion clade</taxon>
        <taxon>NPAAA clade</taxon>
        <taxon>Hologalegina</taxon>
        <taxon>IRL clade</taxon>
        <taxon>Trifolieae</taxon>
        <taxon>Trifolium</taxon>
    </lineage>
</organism>
<evidence type="ECO:0000313" key="1">
    <source>
        <dbReference type="EMBL" id="MCI19135.1"/>
    </source>
</evidence>
<evidence type="ECO:0000313" key="2">
    <source>
        <dbReference type="Proteomes" id="UP000265520"/>
    </source>
</evidence>
<dbReference type="GO" id="GO:0008270">
    <property type="term" value="F:zinc ion binding"/>
    <property type="evidence" value="ECO:0007669"/>
    <property type="project" value="InterPro"/>
</dbReference>
<reference evidence="1 2" key="1">
    <citation type="journal article" date="2018" name="Front. Plant Sci.">
        <title>Red Clover (Trifolium pratense) and Zigzag Clover (T. medium) - A Picture of Genomic Similarities and Differences.</title>
        <authorList>
            <person name="Dluhosova J."/>
            <person name="Istvanek J."/>
            <person name="Nedelnik J."/>
            <person name="Repkova J."/>
        </authorList>
    </citation>
    <scope>NUCLEOTIDE SEQUENCE [LARGE SCALE GENOMIC DNA]</scope>
    <source>
        <strain evidence="2">cv. 10/8</strain>
        <tissue evidence="1">Leaf</tissue>
    </source>
</reference>
<keyword evidence="2" id="KW-1185">Reference proteome</keyword>
<dbReference type="AlphaFoldDB" id="A0A392Q7A4"/>
<dbReference type="SUPFAM" id="SSF57756">
    <property type="entry name" value="Retrovirus zinc finger-like domains"/>
    <property type="match status" value="1"/>
</dbReference>
<dbReference type="GO" id="GO:0003676">
    <property type="term" value="F:nucleic acid binding"/>
    <property type="evidence" value="ECO:0007669"/>
    <property type="project" value="InterPro"/>
</dbReference>
<keyword evidence="1" id="KW-0645">Protease</keyword>
<feature type="non-terminal residue" evidence="1">
    <location>
        <position position="1"/>
    </location>
</feature>